<dbReference type="GO" id="GO:0030246">
    <property type="term" value="F:carbohydrate binding"/>
    <property type="evidence" value="ECO:0007669"/>
    <property type="project" value="InterPro"/>
</dbReference>
<reference evidence="7" key="1">
    <citation type="submission" date="2023-11" db="EMBL/GenBank/DDBJ databases">
        <title>Genome assemblies of two species of porcelain crab, Petrolisthes cinctipes and Petrolisthes manimaculis (Anomura: Porcellanidae).</title>
        <authorList>
            <person name="Angst P."/>
        </authorList>
    </citation>
    <scope>NUCLEOTIDE SEQUENCE</scope>
    <source>
        <strain evidence="7">PB745_02</strain>
        <tissue evidence="7">Gill</tissue>
    </source>
</reference>
<evidence type="ECO:0008006" key="9">
    <source>
        <dbReference type="Google" id="ProtNLM"/>
    </source>
</evidence>
<feature type="domain" description="Glycosyl hydrolase family 31 C-terminal" evidence="6">
    <location>
        <begin position="649"/>
        <end position="735"/>
    </location>
</feature>
<dbReference type="InterPro" id="IPR048395">
    <property type="entry name" value="Glyco_hydro_31_C"/>
</dbReference>
<protein>
    <recommendedName>
        <fullName evidence="9">Alpha-glucosidase</fullName>
    </recommendedName>
</protein>
<dbReference type="PANTHER" id="PTHR22762">
    <property type="entry name" value="ALPHA-GLUCOSIDASE"/>
    <property type="match status" value="1"/>
</dbReference>
<dbReference type="PANTHER" id="PTHR22762:SF133">
    <property type="entry name" value="P-TYPE DOMAIN-CONTAINING PROTEIN"/>
    <property type="match status" value="1"/>
</dbReference>
<dbReference type="Gene3D" id="2.60.40.1760">
    <property type="entry name" value="glycosyl hydrolase (family 31)"/>
    <property type="match status" value="1"/>
</dbReference>
<dbReference type="SUPFAM" id="SSF51445">
    <property type="entry name" value="(Trans)glycosidases"/>
    <property type="match status" value="1"/>
</dbReference>
<dbReference type="SUPFAM" id="SSF51011">
    <property type="entry name" value="Glycosyl hydrolase domain"/>
    <property type="match status" value="1"/>
</dbReference>
<keyword evidence="8" id="KW-1185">Reference proteome</keyword>
<dbReference type="EMBL" id="JAWZYT010002251">
    <property type="protein sequence ID" value="KAK4305654.1"/>
    <property type="molecule type" value="Genomic_DNA"/>
</dbReference>
<feature type="chain" id="PRO_5042139469" description="Alpha-glucosidase" evidence="4">
    <location>
        <begin position="25"/>
        <end position="863"/>
    </location>
</feature>
<feature type="signal peptide" evidence="4">
    <location>
        <begin position="1"/>
        <end position="24"/>
    </location>
</feature>
<dbReference type="AlphaFoldDB" id="A0AAE1PDW2"/>
<dbReference type="Gene3D" id="3.20.20.80">
    <property type="entry name" value="Glycosidases"/>
    <property type="match status" value="1"/>
</dbReference>
<dbReference type="Proteomes" id="UP001292094">
    <property type="component" value="Unassembled WGS sequence"/>
</dbReference>
<dbReference type="SUPFAM" id="SSF74650">
    <property type="entry name" value="Galactose mutarotase-like"/>
    <property type="match status" value="1"/>
</dbReference>
<dbReference type="Pfam" id="PF01055">
    <property type="entry name" value="Glyco_hydro_31_2nd"/>
    <property type="match status" value="1"/>
</dbReference>
<dbReference type="Gene3D" id="2.60.40.1180">
    <property type="entry name" value="Golgi alpha-mannosidase II"/>
    <property type="match status" value="2"/>
</dbReference>
<dbReference type="InterPro" id="IPR013780">
    <property type="entry name" value="Glyco_hydro_b"/>
</dbReference>
<name>A0AAE1PDW2_9EUCA</name>
<keyword evidence="4" id="KW-0732">Signal</keyword>
<keyword evidence="3" id="KW-0378">Hydrolase</keyword>
<organism evidence="7 8">
    <name type="scientific">Petrolisthes manimaculis</name>
    <dbReference type="NCBI Taxonomy" id="1843537"/>
    <lineage>
        <taxon>Eukaryota</taxon>
        <taxon>Metazoa</taxon>
        <taxon>Ecdysozoa</taxon>
        <taxon>Arthropoda</taxon>
        <taxon>Crustacea</taxon>
        <taxon>Multicrustacea</taxon>
        <taxon>Malacostraca</taxon>
        <taxon>Eumalacostraca</taxon>
        <taxon>Eucarida</taxon>
        <taxon>Decapoda</taxon>
        <taxon>Pleocyemata</taxon>
        <taxon>Anomura</taxon>
        <taxon>Galatheoidea</taxon>
        <taxon>Porcellanidae</taxon>
        <taxon>Petrolisthes</taxon>
    </lineage>
</organism>
<dbReference type="InterPro" id="IPR000322">
    <property type="entry name" value="Glyco_hydro_31_TIM"/>
</dbReference>
<sequence>MRLGSRVLGCGLLVLVTASTFTLAQQSNLQAIECPFPEGQSVSSETECGKYSTCEWTDGRCHMVDNSLGGYTVVGDAIPTARGYKVTLVKADSSVTMFGGTVENLVFEVIYHESYHVQVKIYNPDTPRYEVPWPLTLPDTPDTDPQDYTVTVSGADTPFHFNVTRNSNGNFLFHSMGPLTYEDQFIQIHTKLASSYLYGFGENTHLSFRHKFQPRSTFPIFARDQPVGTEPLNEYGHHPYYMVMEDDDGNSHSVLLYNSNAMEYSTFQLDDGTAALTLRTIGGILDFHFFLGPSPEDLVSQYTGMGGSTYLSYLLVPGLHLSRWGYNSTDNVRAARERMKAMSIPQLGDLPDLIQELHNDNLKVTTILDPALVIDFDTYQPSARGKAADAFIKWMDPSLVPSDQEPGTDQYVVDGQVRLYLDRHERTANFGTNLDKPFNWPPGVDPLEPQMSRQQVGQSTLHHMMIYVGDNQSKKISDHTICMSSNQTDGTTVFLHYDVHSLYGISETEATFRALHELFPNKRPTVLSRSTFPGSGRYAVHWLGDNSADWTHMHMSIIGMFDFNMFGMPMVGADVCGFFNEPDMEMCARWMELGAFYPFSRNHNTDGTQDQDPGVWPEVGVISRDVLTLRYKYIPYLYTLFHKSANHGWSVVRPLLSVFPTDLIARDVDDQFLWGSGLMVAPVLTQGAVSRDVYFPEGEWYELVSGVKAATGPITNTVPAPLEIIPLYVRGGVILPYQEPSLTTTESRQNPFGLTIALDKGLNATGDVYRDDGESEENPISPYMSNFYYSQGKLDMDVKHGEEQVAGLYLDTVNVYGHPSEPQTITLDTVPLDPSAWGYDAASRVLTVNIHAPLDVPFTLQIQ</sequence>
<evidence type="ECO:0000256" key="4">
    <source>
        <dbReference type="SAM" id="SignalP"/>
    </source>
</evidence>
<dbReference type="Pfam" id="PF21365">
    <property type="entry name" value="Glyco_hydro_31_3rd"/>
    <property type="match status" value="1"/>
</dbReference>
<proteinExistence type="inferred from homology"/>
<accession>A0AAE1PDW2</accession>
<evidence type="ECO:0000256" key="2">
    <source>
        <dbReference type="ARBA" id="ARBA00023180"/>
    </source>
</evidence>
<dbReference type="GO" id="GO:0004558">
    <property type="term" value="F:alpha-1,4-glucosidase activity"/>
    <property type="evidence" value="ECO:0007669"/>
    <property type="project" value="TreeGrafter"/>
</dbReference>
<dbReference type="CDD" id="cd14752">
    <property type="entry name" value="GH31_N"/>
    <property type="match status" value="1"/>
</dbReference>
<dbReference type="GO" id="GO:0005975">
    <property type="term" value="P:carbohydrate metabolic process"/>
    <property type="evidence" value="ECO:0007669"/>
    <property type="project" value="InterPro"/>
</dbReference>
<keyword evidence="2" id="KW-0325">Glycoprotein</keyword>
<evidence type="ECO:0000259" key="5">
    <source>
        <dbReference type="Pfam" id="PF01055"/>
    </source>
</evidence>
<evidence type="ECO:0000256" key="3">
    <source>
        <dbReference type="RuleBase" id="RU361185"/>
    </source>
</evidence>
<dbReference type="InterPro" id="IPR011013">
    <property type="entry name" value="Gal_mutarotase_sf_dom"/>
</dbReference>
<evidence type="ECO:0000313" key="8">
    <source>
        <dbReference type="Proteomes" id="UP001292094"/>
    </source>
</evidence>
<comment type="similarity">
    <text evidence="1 3">Belongs to the glycosyl hydrolase 31 family.</text>
</comment>
<feature type="domain" description="Glycoside hydrolase family 31 TIM barrel" evidence="5">
    <location>
        <begin position="351"/>
        <end position="640"/>
    </location>
</feature>
<evidence type="ECO:0000313" key="7">
    <source>
        <dbReference type="EMBL" id="KAK4305654.1"/>
    </source>
</evidence>
<evidence type="ECO:0000256" key="1">
    <source>
        <dbReference type="ARBA" id="ARBA00007806"/>
    </source>
</evidence>
<comment type="caution">
    <text evidence="7">The sequence shown here is derived from an EMBL/GenBank/DDBJ whole genome shotgun (WGS) entry which is preliminary data.</text>
</comment>
<gene>
    <name evidence="7" type="ORF">Pmani_022464</name>
</gene>
<keyword evidence="3" id="KW-0326">Glycosidase</keyword>
<evidence type="ECO:0000259" key="6">
    <source>
        <dbReference type="Pfam" id="PF21365"/>
    </source>
</evidence>
<dbReference type="InterPro" id="IPR017853">
    <property type="entry name" value="GH"/>
</dbReference>